<evidence type="ECO:0000313" key="2">
    <source>
        <dbReference type="EMBL" id="KAG7099664.1"/>
    </source>
</evidence>
<keyword evidence="3" id="KW-1185">Reference proteome</keyword>
<dbReference type="RefSeq" id="XP_043016134.1">
    <property type="nucleotide sequence ID" value="XM_043147425.1"/>
</dbReference>
<dbReference type="InterPro" id="IPR029058">
    <property type="entry name" value="AB_hydrolase_fold"/>
</dbReference>
<dbReference type="Gene3D" id="3.40.50.1820">
    <property type="entry name" value="alpha/beta hydrolase"/>
    <property type="match status" value="1"/>
</dbReference>
<feature type="domain" description="AB hydrolase-1" evidence="1">
    <location>
        <begin position="36"/>
        <end position="163"/>
    </location>
</feature>
<sequence>MPCVPVETRTGTVYFSYTISTPNEASSKTLEQGLPTLLFIHPAYFSSLVYHAQFGDRQLRRFNLVAFDLRCIGFTTGARVMTPYTPDDVAEDVAKFMDAINLPPCHIVALGTGTSIAFDLALNYSQKCLSLCLMSPLGFPEYNPAIQEGIGQIHELWREAMANPANIDKSMVWDALNGIRQFGFSYMSGSKLVNAMFQVWFARSLELWGPNPEAIEEFFETTLDFFSHENHFARTVNELRGIRVPVQLIQGTNNLINNRPEEYLDKFGALLQEANVEFETALIPHAPHCLCVDYSEILNPLIHDFALKLSRVPVPPSPIQASSPWENMLRAVGYAPEDDIDDELIIHHYPLYSGVHRSGITQIGHVHNGYTPRTAVCPVSGI</sequence>
<proteinExistence type="predicted"/>
<dbReference type="Pfam" id="PF00561">
    <property type="entry name" value="Abhydrolase_1"/>
    <property type="match status" value="1"/>
</dbReference>
<dbReference type="InterPro" id="IPR000073">
    <property type="entry name" value="AB_hydrolase_1"/>
</dbReference>
<protein>
    <recommendedName>
        <fullName evidence="1">AB hydrolase-1 domain-containing protein</fullName>
    </recommendedName>
</protein>
<evidence type="ECO:0000313" key="3">
    <source>
        <dbReference type="Proteomes" id="UP001049176"/>
    </source>
</evidence>
<dbReference type="AlphaFoldDB" id="A0A9P7V3P2"/>
<dbReference type="Proteomes" id="UP001049176">
    <property type="component" value="Chromosome 1"/>
</dbReference>
<reference evidence="2" key="1">
    <citation type="journal article" date="2021" name="Genome Biol. Evol.">
        <title>The assembled and annotated genome of the fairy-ring fungus Marasmius oreades.</title>
        <authorList>
            <person name="Hiltunen M."/>
            <person name="Ament-Velasquez S.L."/>
            <person name="Johannesson H."/>
        </authorList>
    </citation>
    <scope>NUCLEOTIDE SEQUENCE</scope>
    <source>
        <strain evidence="2">03SP1</strain>
    </source>
</reference>
<dbReference type="OrthoDB" id="19657at2759"/>
<organism evidence="2 3">
    <name type="scientific">Marasmius oreades</name>
    <name type="common">fairy-ring Marasmius</name>
    <dbReference type="NCBI Taxonomy" id="181124"/>
    <lineage>
        <taxon>Eukaryota</taxon>
        <taxon>Fungi</taxon>
        <taxon>Dikarya</taxon>
        <taxon>Basidiomycota</taxon>
        <taxon>Agaricomycotina</taxon>
        <taxon>Agaricomycetes</taxon>
        <taxon>Agaricomycetidae</taxon>
        <taxon>Agaricales</taxon>
        <taxon>Marasmiineae</taxon>
        <taxon>Marasmiaceae</taxon>
        <taxon>Marasmius</taxon>
    </lineage>
</organism>
<name>A0A9P7V3P2_9AGAR</name>
<comment type="caution">
    <text evidence="2">The sequence shown here is derived from an EMBL/GenBank/DDBJ whole genome shotgun (WGS) entry which is preliminary data.</text>
</comment>
<dbReference type="SUPFAM" id="SSF53474">
    <property type="entry name" value="alpha/beta-Hydrolases"/>
    <property type="match status" value="1"/>
</dbReference>
<gene>
    <name evidence="2" type="ORF">E1B28_001489</name>
</gene>
<evidence type="ECO:0000259" key="1">
    <source>
        <dbReference type="Pfam" id="PF00561"/>
    </source>
</evidence>
<dbReference type="EMBL" id="CM032181">
    <property type="protein sequence ID" value="KAG7099664.1"/>
    <property type="molecule type" value="Genomic_DNA"/>
</dbReference>
<dbReference type="GeneID" id="66070565"/>
<dbReference type="PANTHER" id="PTHR43798">
    <property type="entry name" value="MONOACYLGLYCEROL LIPASE"/>
    <property type="match status" value="1"/>
</dbReference>
<dbReference type="KEGG" id="more:E1B28_001489"/>
<accession>A0A9P7V3P2</accession>
<dbReference type="InterPro" id="IPR050266">
    <property type="entry name" value="AB_hydrolase_sf"/>
</dbReference>